<protein>
    <submittedName>
        <fullName evidence="1">Uncharacterized protein</fullName>
    </submittedName>
</protein>
<comment type="caution">
    <text evidence="1">The sequence shown here is derived from an EMBL/GenBank/DDBJ whole genome shotgun (WGS) entry which is preliminary data.</text>
</comment>
<proteinExistence type="predicted"/>
<dbReference type="AlphaFoldDB" id="A0A9P7JQT5"/>
<name>A0A9P7JQT5_9AGAM</name>
<organism evidence="1 2">
    <name type="scientific">Suillus discolor</name>
    <dbReference type="NCBI Taxonomy" id="1912936"/>
    <lineage>
        <taxon>Eukaryota</taxon>
        <taxon>Fungi</taxon>
        <taxon>Dikarya</taxon>
        <taxon>Basidiomycota</taxon>
        <taxon>Agaricomycotina</taxon>
        <taxon>Agaricomycetes</taxon>
        <taxon>Agaricomycetidae</taxon>
        <taxon>Boletales</taxon>
        <taxon>Suillineae</taxon>
        <taxon>Suillaceae</taxon>
        <taxon>Suillus</taxon>
    </lineage>
</organism>
<dbReference type="GeneID" id="64706466"/>
<reference evidence="1" key="1">
    <citation type="journal article" date="2020" name="New Phytol.">
        <title>Comparative genomics reveals dynamic genome evolution in host specialist ectomycorrhizal fungi.</title>
        <authorList>
            <person name="Lofgren L.A."/>
            <person name="Nguyen N.H."/>
            <person name="Vilgalys R."/>
            <person name="Ruytinx J."/>
            <person name="Liao H.L."/>
            <person name="Branco S."/>
            <person name="Kuo A."/>
            <person name="LaButti K."/>
            <person name="Lipzen A."/>
            <person name="Andreopoulos W."/>
            <person name="Pangilinan J."/>
            <person name="Riley R."/>
            <person name="Hundley H."/>
            <person name="Na H."/>
            <person name="Barry K."/>
            <person name="Grigoriev I.V."/>
            <person name="Stajich J.E."/>
            <person name="Kennedy P.G."/>
        </authorList>
    </citation>
    <scope>NUCLEOTIDE SEQUENCE</scope>
    <source>
        <strain evidence="1">FC423</strain>
    </source>
</reference>
<evidence type="ECO:0000313" key="2">
    <source>
        <dbReference type="Proteomes" id="UP000823399"/>
    </source>
</evidence>
<sequence length="73" mass="8008">MSLEMSYTTLNVNTHFSLFASPPAPSNVFAVFAPTQSPRETHAMYAEFRQVLGASNGQKKQGKSVLKKIFGTN</sequence>
<dbReference type="RefSeq" id="XP_041289316.1">
    <property type="nucleotide sequence ID" value="XM_041444207.1"/>
</dbReference>
<keyword evidence="2" id="KW-1185">Reference proteome</keyword>
<dbReference type="Proteomes" id="UP000823399">
    <property type="component" value="Unassembled WGS sequence"/>
</dbReference>
<gene>
    <name evidence="1" type="ORF">F5147DRAFT_839308</name>
</gene>
<dbReference type="EMBL" id="JABBWM010000056">
    <property type="protein sequence ID" value="KAG2099833.1"/>
    <property type="molecule type" value="Genomic_DNA"/>
</dbReference>
<dbReference type="OrthoDB" id="3152032at2759"/>
<accession>A0A9P7JQT5</accession>
<evidence type="ECO:0000313" key="1">
    <source>
        <dbReference type="EMBL" id="KAG2099833.1"/>
    </source>
</evidence>